<protein>
    <submittedName>
        <fullName evidence="2">Uncharacterized protein</fullName>
    </submittedName>
</protein>
<dbReference type="OrthoDB" id="7428977at2"/>
<evidence type="ECO:0000313" key="3">
    <source>
        <dbReference type="Proteomes" id="UP000442714"/>
    </source>
</evidence>
<sequence length="124" mass="13333">MAAQDQAEPALDELTDKLSDPVEQDKMASMVDAMGEVLLQMPVGPLLDAAAKLPGADMPEMDRDATMRDLAGPDADELPGQLSSKVPMMMGMLSEMIKGLDAMRPALEDMGKQMQERIESPAQS</sequence>
<accession>A0A844ZUL1</accession>
<evidence type="ECO:0000313" key="2">
    <source>
        <dbReference type="EMBL" id="MXO89229.1"/>
    </source>
</evidence>
<proteinExistence type="predicted"/>
<name>A0A844ZUL1_9SPHN</name>
<comment type="caution">
    <text evidence="2">The sequence shown here is derived from an EMBL/GenBank/DDBJ whole genome shotgun (WGS) entry which is preliminary data.</text>
</comment>
<gene>
    <name evidence="2" type="ORF">GRI41_00135</name>
</gene>
<evidence type="ECO:0000256" key="1">
    <source>
        <dbReference type="SAM" id="MobiDB-lite"/>
    </source>
</evidence>
<reference evidence="2 3" key="1">
    <citation type="submission" date="2019-12" db="EMBL/GenBank/DDBJ databases">
        <title>Genomic-based taxomic classification of the family Erythrobacteraceae.</title>
        <authorList>
            <person name="Xu L."/>
        </authorList>
    </citation>
    <scope>NUCLEOTIDE SEQUENCE [LARGE SCALE GENOMIC DNA]</scope>
    <source>
        <strain evidence="2 3">KCTC 52763</strain>
    </source>
</reference>
<feature type="region of interest" description="Disordered" evidence="1">
    <location>
        <begin position="1"/>
        <end position="21"/>
    </location>
</feature>
<organism evidence="2 3">
    <name type="scientific">Pontixanthobacter aquaemixtae</name>
    <dbReference type="NCBI Taxonomy" id="1958940"/>
    <lineage>
        <taxon>Bacteria</taxon>
        <taxon>Pseudomonadati</taxon>
        <taxon>Pseudomonadota</taxon>
        <taxon>Alphaproteobacteria</taxon>
        <taxon>Sphingomonadales</taxon>
        <taxon>Erythrobacteraceae</taxon>
        <taxon>Pontixanthobacter</taxon>
    </lineage>
</organism>
<dbReference type="Proteomes" id="UP000442714">
    <property type="component" value="Unassembled WGS sequence"/>
</dbReference>
<dbReference type="RefSeq" id="WP_160602652.1">
    <property type="nucleotide sequence ID" value="NZ_WTYX01000001.1"/>
</dbReference>
<dbReference type="EMBL" id="WTYX01000001">
    <property type="protein sequence ID" value="MXO89229.1"/>
    <property type="molecule type" value="Genomic_DNA"/>
</dbReference>
<keyword evidence="3" id="KW-1185">Reference proteome</keyword>
<dbReference type="AlphaFoldDB" id="A0A844ZUL1"/>